<sequence>MALWSTISVFAVSLLFAIAQDADQVCYGDLGCFSLQAPYTNTGRLPDSPDQLDTKFYLFTRSNAMVADRQLLDFDNPSTLRLSSFKHEKPVKVWIHGFTSAKTAEDVVSSSAAQAMAETHKKDDVNYIIVDWSRGVQYPDYTAAASNIRVVGAQLAKLVTFLVDQTGVSLEQFHLIGYSLGAHLAGEAGARLPGLARITGLDPAGPMFELADPAIRLSPDDANFVDVIHTDTPHFNVAFGIGTPVGDVDFYPNGGARQPDCPDPVVDTLSSLVSGTFDASGLVDGAGCSHHRALDYWIESINSPCLFVSHRCDSYSKYEDGECWDTSGGSSAVMGYDVDTSARGTMYTSTFAQGSFCGTEFKVSFRTRRHARTTRGQVEATVVGPGASTDATELFSSDSKSFYDDRTYAGQFMSRANLSGVRELQLTFTASDSATFWSSNGDLKITRIDVQSSTGVTVSHCGDYELQSGSTVTFTAFGNFEPGKRIRYNVRKGKRLPELRSLPYEDILRVYGQKRQQGQSSSRKQPADHGNHHTTTTQAMTTTPKPPQVVCYGDLGCFSDEYPFDNTGRVVPQSPEYINTVFYVFTKSNPTIEARQAISYDDILSVQNSPFDPTKPVKVLIHGFYSYPITGDPFWAGDAMREILKRDDINVIIVDWNKGAEFPNYAQAATNIRLVAAQVAKLITFLINGTGAGLNQFSLVGHSLGAHLSGHVGKRLPGLPRITGLDPAEPFFEDYDPIVRLDPTDALFVDVIHTDGGEILSGAWGLDLPSGHVDFYPNGGKGQPGCGNTWIGSITSVFDPSVTLDDVVDCSHNRAYEFYIESINNPCKFVAYPCRSYDDFAAGGCRDCSNNACSVMGYDVDNNMAARGSLYLSTGDTGPYCRYEYRVTIKTKAGMEHTRGNLVVIIKGNGQTTPPIQIFDSGSYALDQDTTHSGIVTSTVGIDSILELQLTYLATDNILYSWANAADLTIDRIDVTSSSGASVSYCGEMLLRDGQMNTLSSFNNCDVTP</sequence>
<dbReference type="SUPFAM" id="SSF53474">
    <property type="entry name" value="alpha/beta-Hydrolases"/>
    <property type="match status" value="2"/>
</dbReference>
<gene>
    <name evidence="9" type="primary">LOC109472850</name>
</gene>
<dbReference type="InterPro" id="IPR036392">
    <property type="entry name" value="PLAT/LH2_dom_sf"/>
</dbReference>
<dbReference type="GeneID" id="109472850"/>
<evidence type="ECO:0000256" key="5">
    <source>
        <dbReference type="SAM" id="MobiDB-lite"/>
    </source>
</evidence>
<evidence type="ECO:0000256" key="2">
    <source>
        <dbReference type="ARBA" id="ARBA00010701"/>
    </source>
</evidence>
<name>A0A6P4ZAZ7_BRABE</name>
<comment type="similarity">
    <text evidence="2 4">Belongs to the AB hydrolase superfamily. Lipase family.</text>
</comment>
<dbReference type="InterPro" id="IPR029058">
    <property type="entry name" value="AB_hydrolase_fold"/>
</dbReference>
<evidence type="ECO:0000256" key="3">
    <source>
        <dbReference type="ARBA" id="ARBA00022525"/>
    </source>
</evidence>
<dbReference type="OrthoDB" id="199913at2759"/>
<dbReference type="KEGG" id="bbel:109472850"/>
<proteinExistence type="inferred from homology"/>
<dbReference type="InterPro" id="IPR033906">
    <property type="entry name" value="Lipase_N"/>
</dbReference>
<feature type="compositionally biased region" description="Low complexity" evidence="5">
    <location>
        <begin position="534"/>
        <end position="543"/>
    </location>
</feature>
<dbReference type="GO" id="GO:0016042">
    <property type="term" value="P:lipid catabolic process"/>
    <property type="evidence" value="ECO:0007669"/>
    <property type="project" value="TreeGrafter"/>
</dbReference>
<feature type="domain" description="Lipase" evidence="7">
    <location>
        <begin position="24"/>
        <end position="342"/>
    </location>
</feature>
<dbReference type="InterPro" id="IPR013818">
    <property type="entry name" value="Lipase"/>
</dbReference>
<feature type="compositionally biased region" description="Low complexity" evidence="5">
    <location>
        <begin position="513"/>
        <end position="524"/>
    </location>
</feature>
<dbReference type="Pfam" id="PF00151">
    <property type="entry name" value="Lipase"/>
    <property type="match status" value="2"/>
</dbReference>
<evidence type="ECO:0000313" key="9">
    <source>
        <dbReference type="RefSeq" id="XP_019628267.1"/>
    </source>
</evidence>
<evidence type="ECO:0000256" key="4">
    <source>
        <dbReference type="RuleBase" id="RU004262"/>
    </source>
</evidence>
<dbReference type="GO" id="GO:0016298">
    <property type="term" value="F:lipase activity"/>
    <property type="evidence" value="ECO:0007669"/>
    <property type="project" value="InterPro"/>
</dbReference>
<dbReference type="Gene3D" id="2.60.60.20">
    <property type="entry name" value="PLAT/LH2 domain"/>
    <property type="match status" value="2"/>
</dbReference>
<protein>
    <submittedName>
        <fullName evidence="9">Uncharacterized protein LOC109472850</fullName>
    </submittedName>
</protein>
<dbReference type="Proteomes" id="UP000515135">
    <property type="component" value="Unplaced"/>
</dbReference>
<evidence type="ECO:0000256" key="6">
    <source>
        <dbReference type="SAM" id="SignalP"/>
    </source>
</evidence>
<dbReference type="PRINTS" id="PR00821">
    <property type="entry name" value="TAGLIPASE"/>
</dbReference>
<organism evidence="8 9">
    <name type="scientific">Branchiostoma belcheri</name>
    <name type="common">Amphioxus</name>
    <dbReference type="NCBI Taxonomy" id="7741"/>
    <lineage>
        <taxon>Eukaryota</taxon>
        <taxon>Metazoa</taxon>
        <taxon>Chordata</taxon>
        <taxon>Cephalochordata</taxon>
        <taxon>Leptocardii</taxon>
        <taxon>Amphioxiformes</taxon>
        <taxon>Branchiostomatidae</taxon>
        <taxon>Branchiostoma</taxon>
    </lineage>
</organism>
<dbReference type="RefSeq" id="XP_019628267.1">
    <property type="nucleotide sequence ID" value="XM_019772708.1"/>
</dbReference>
<keyword evidence="8" id="KW-1185">Reference proteome</keyword>
<feature type="signal peptide" evidence="6">
    <location>
        <begin position="1"/>
        <end position="19"/>
    </location>
</feature>
<dbReference type="GO" id="GO:0005615">
    <property type="term" value="C:extracellular space"/>
    <property type="evidence" value="ECO:0007669"/>
    <property type="project" value="TreeGrafter"/>
</dbReference>
<evidence type="ECO:0000313" key="8">
    <source>
        <dbReference type="Proteomes" id="UP000515135"/>
    </source>
</evidence>
<dbReference type="FunFam" id="3.40.50.1820:FF:000033">
    <property type="entry name" value="Pancreatic triacylglycerol lipase"/>
    <property type="match status" value="1"/>
</dbReference>
<dbReference type="CDD" id="cd00707">
    <property type="entry name" value="Pancreat_lipase_like"/>
    <property type="match status" value="2"/>
</dbReference>
<accession>A0A6P4ZAZ7</accession>
<dbReference type="Gene3D" id="3.40.50.1820">
    <property type="entry name" value="alpha/beta hydrolase"/>
    <property type="match status" value="2"/>
</dbReference>
<evidence type="ECO:0000259" key="7">
    <source>
        <dbReference type="Pfam" id="PF00151"/>
    </source>
</evidence>
<dbReference type="AlphaFoldDB" id="A0A6P4ZAZ7"/>
<reference evidence="9" key="1">
    <citation type="submission" date="2025-08" db="UniProtKB">
        <authorList>
            <consortium name="RefSeq"/>
        </authorList>
    </citation>
    <scope>IDENTIFICATION</scope>
    <source>
        <tissue evidence="9">Gonad</tissue>
    </source>
</reference>
<feature type="region of interest" description="Disordered" evidence="5">
    <location>
        <begin position="513"/>
        <end position="545"/>
    </location>
</feature>
<evidence type="ECO:0000256" key="1">
    <source>
        <dbReference type="ARBA" id="ARBA00004613"/>
    </source>
</evidence>
<feature type="domain" description="Lipase" evidence="7">
    <location>
        <begin position="550"/>
        <end position="880"/>
    </location>
</feature>
<dbReference type="PANTHER" id="PTHR11610:SF185">
    <property type="entry name" value="LD47264P"/>
    <property type="match status" value="1"/>
</dbReference>
<keyword evidence="6" id="KW-0732">Signal</keyword>
<keyword evidence="3" id="KW-0964">Secreted</keyword>
<comment type="subcellular location">
    <subcellularLocation>
        <location evidence="1">Secreted</location>
    </subcellularLocation>
</comment>
<dbReference type="SUPFAM" id="SSF49723">
    <property type="entry name" value="Lipase/lipooxygenase domain (PLAT/LH2 domain)"/>
    <property type="match status" value="1"/>
</dbReference>
<dbReference type="PANTHER" id="PTHR11610">
    <property type="entry name" value="LIPASE"/>
    <property type="match status" value="1"/>
</dbReference>
<dbReference type="InterPro" id="IPR000734">
    <property type="entry name" value="TAG_lipase"/>
</dbReference>
<feature type="chain" id="PRO_5027776921" evidence="6">
    <location>
        <begin position="20"/>
        <end position="1009"/>
    </location>
</feature>